<dbReference type="CDD" id="cd06127">
    <property type="entry name" value="DEDDh"/>
    <property type="match status" value="1"/>
</dbReference>
<dbReference type="AlphaFoldDB" id="A0A1C2JED9"/>
<dbReference type="SUPFAM" id="SSF53098">
    <property type="entry name" value="Ribonuclease H-like"/>
    <property type="match status" value="1"/>
</dbReference>
<gene>
    <name evidence="5" type="ORF">A6M23_07110</name>
</gene>
<dbReference type="InterPro" id="IPR036397">
    <property type="entry name" value="RNaseH_sf"/>
</dbReference>
<evidence type="ECO:0000313" key="6">
    <source>
        <dbReference type="Proteomes" id="UP000095008"/>
    </source>
</evidence>
<organism evidence="5 6">
    <name type="scientific">Acidithiobacillus thiooxidans</name>
    <name type="common">Thiobacillus thiooxidans</name>
    <dbReference type="NCBI Taxonomy" id="930"/>
    <lineage>
        <taxon>Bacteria</taxon>
        <taxon>Pseudomonadati</taxon>
        <taxon>Pseudomonadota</taxon>
        <taxon>Acidithiobacillia</taxon>
        <taxon>Acidithiobacillales</taxon>
        <taxon>Acidithiobacillaceae</taxon>
        <taxon>Acidithiobacillus</taxon>
    </lineage>
</organism>
<dbReference type="Proteomes" id="UP000095008">
    <property type="component" value="Unassembled WGS sequence"/>
</dbReference>
<comment type="caution">
    <text evidence="5">The sequence shown here is derived from an EMBL/GenBank/DDBJ whole genome shotgun (WGS) entry which is preliminary data.</text>
</comment>
<dbReference type="RefSeq" id="WP_065973843.1">
    <property type="nucleotide sequence ID" value="NZ_JABBDW010000068.1"/>
</dbReference>
<keyword evidence="1" id="KW-0540">Nuclease</keyword>
<dbReference type="OrthoDB" id="7822240at2"/>
<dbReference type="EMBL" id="LWRY01000053">
    <property type="protein sequence ID" value="OCX74007.1"/>
    <property type="molecule type" value="Genomic_DNA"/>
</dbReference>
<dbReference type="Gene3D" id="3.30.420.10">
    <property type="entry name" value="Ribonuclease H-like superfamily/Ribonuclease H"/>
    <property type="match status" value="1"/>
</dbReference>
<evidence type="ECO:0000256" key="1">
    <source>
        <dbReference type="ARBA" id="ARBA00022722"/>
    </source>
</evidence>
<dbReference type="InterPro" id="IPR013520">
    <property type="entry name" value="Ribonucl_H"/>
</dbReference>
<evidence type="ECO:0000256" key="3">
    <source>
        <dbReference type="ARBA" id="ARBA00022839"/>
    </source>
</evidence>
<accession>A0A1C2JED9</accession>
<dbReference type="GO" id="GO:0003676">
    <property type="term" value="F:nucleic acid binding"/>
    <property type="evidence" value="ECO:0007669"/>
    <property type="project" value="InterPro"/>
</dbReference>
<reference evidence="5" key="1">
    <citation type="journal article" date="2016" name="Int. J. Mol. Sci.">
        <title>Comparative genomics of the extreme acidophile Acidithiobacillus thiooxidans reveals intraspecific divergence and niche adaptation.</title>
        <authorList>
            <person name="Zhang X."/>
            <person name="Feng X."/>
            <person name="Tao J."/>
            <person name="Ma L."/>
            <person name="Xiao Y."/>
            <person name="Liang Y."/>
            <person name="Liu X."/>
            <person name="Yin H."/>
        </authorList>
    </citation>
    <scope>NUCLEOTIDE SEQUENCE [LARGE SCALE GENOMIC DNA]</scope>
    <source>
        <strain evidence="5">DXS-W</strain>
    </source>
</reference>
<dbReference type="GO" id="GO:0006259">
    <property type="term" value="P:DNA metabolic process"/>
    <property type="evidence" value="ECO:0007669"/>
    <property type="project" value="UniProtKB-ARBA"/>
</dbReference>
<dbReference type="Pfam" id="PF12843">
    <property type="entry name" value="QSregVF_b"/>
    <property type="match status" value="1"/>
</dbReference>
<evidence type="ECO:0000313" key="5">
    <source>
        <dbReference type="EMBL" id="OCX74007.1"/>
    </source>
</evidence>
<dbReference type="InterPro" id="IPR024530">
    <property type="entry name" value="QSregVF_b"/>
</dbReference>
<sequence length="236" mass="26828">MGKVIIIDTETTGFTEPVEPIEIAWVQLQAEPMMDLEAACTVVESFEQRYQPSGPIAFGAMATHHITDEDLLNCPPPDDFVVPAETAFLIGHNIDYDWNVIGQPDIPRICTLALSRRLWPDDLGHSLGAMMYRLLDKGKAKSLLQDAHSAYYDVLMTRILLQKILEKMPKVRTWQRLWEASERARIPVTMPFGKHKGLPIGELPDDYCEWLFKQSDMDPYLLKALRMRAPKGQGSF</sequence>
<dbReference type="InterPro" id="IPR012337">
    <property type="entry name" value="RNaseH-like_sf"/>
</dbReference>
<feature type="domain" description="Exonuclease" evidence="4">
    <location>
        <begin position="3"/>
        <end position="170"/>
    </location>
</feature>
<dbReference type="PANTHER" id="PTHR30231">
    <property type="entry name" value="DNA POLYMERASE III SUBUNIT EPSILON"/>
    <property type="match status" value="1"/>
</dbReference>
<keyword evidence="2" id="KW-0378">Hydrolase</keyword>
<keyword evidence="6" id="KW-1185">Reference proteome</keyword>
<keyword evidence="3" id="KW-0269">Exonuclease</keyword>
<protein>
    <recommendedName>
        <fullName evidence="4">Exonuclease domain-containing protein</fullName>
    </recommendedName>
</protein>
<name>A0A1C2JED9_ACITH</name>
<dbReference type="PANTHER" id="PTHR30231:SF4">
    <property type="entry name" value="PROTEIN NEN2"/>
    <property type="match status" value="1"/>
</dbReference>
<dbReference type="SMART" id="SM00479">
    <property type="entry name" value="EXOIII"/>
    <property type="match status" value="1"/>
</dbReference>
<evidence type="ECO:0000256" key="2">
    <source>
        <dbReference type="ARBA" id="ARBA00022801"/>
    </source>
</evidence>
<proteinExistence type="predicted"/>
<evidence type="ECO:0000259" key="4">
    <source>
        <dbReference type="SMART" id="SM00479"/>
    </source>
</evidence>
<dbReference type="Pfam" id="PF00929">
    <property type="entry name" value="RNase_T"/>
    <property type="match status" value="1"/>
</dbReference>
<dbReference type="GO" id="GO:0008408">
    <property type="term" value="F:3'-5' exonuclease activity"/>
    <property type="evidence" value="ECO:0007669"/>
    <property type="project" value="TreeGrafter"/>
</dbReference>